<dbReference type="AlphaFoldDB" id="B6U2R0"/>
<keyword evidence="1" id="KW-1133">Transmembrane helix</keyword>
<feature type="transmembrane region" description="Helical" evidence="1">
    <location>
        <begin position="21"/>
        <end position="39"/>
    </location>
</feature>
<keyword evidence="1" id="KW-0472">Membrane</keyword>
<evidence type="ECO:0000313" key="2">
    <source>
        <dbReference type="EMBL" id="ACG43643.1"/>
    </source>
</evidence>
<keyword evidence="1" id="KW-0812">Transmembrane</keyword>
<evidence type="ECO:0000256" key="1">
    <source>
        <dbReference type="SAM" id="Phobius"/>
    </source>
</evidence>
<proteinExistence type="evidence at transcript level"/>
<reference evidence="2" key="1">
    <citation type="journal article" date="2009" name="Plant Mol. Biol.">
        <title>Insights into corn genes derived from large-scale cDNA sequencing.</title>
        <authorList>
            <person name="Alexandrov N.N."/>
            <person name="Brover V.V."/>
            <person name="Freidin S."/>
            <person name="Troukhan M.E."/>
            <person name="Tatarinova T.V."/>
            <person name="Zhang H."/>
            <person name="Swaller T.J."/>
            <person name="Lu Y.P."/>
            <person name="Bouck J."/>
            <person name="Flavell R.B."/>
            <person name="Feldmann K.A."/>
        </authorList>
    </citation>
    <scope>NUCLEOTIDE SEQUENCE</scope>
</reference>
<sequence length="45" mass="5574">MWFKWSRISRSSIRFRWCLPVDFLAPMIVFRSCYIYLLFCKTSSM</sequence>
<protein>
    <submittedName>
        <fullName evidence="2">Uncharacterized protein</fullName>
    </submittedName>
</protein>
<accession>B6U2R0</accession>
<name>B6U2R0_MAIZE</name>
<organism evidence="2">
    <name type="scientific">Zea mays</name>
    <name type="common">Maize</name>
    <dbReference type="NCBI Taxonomy" id="4577"/>
    <lineage>
        <taxon>Eukaryota</taxon>
        <taxon>Viridiplantae</taxon>
        <taxon>Streptophyta</taxon>
        <taxon>Embryophyta</taxon>
        <taxon>Tracheophyta</taxon>
        <taxon>Spermatophyta</taxon>
        <taxon>Magnoliopsida</taxon>
        <taxon>Liliopsida</taxon>
        <taxon>Poales</taxon>
        <taxon>Poaceae</taxon>
        <taxon>PACMAD clade</taxon>
        <taxon>Panicoideae</taxon>
        <taxon>Andropogonodae</taxon>
        <taxon>Andropogoneae</taxon>
        <taxon>Tripsacinae</taxon>
        <taxon>Zea</taxon>
    </lineage>
</organism>
<dbReference type="EMBL" id="EU971525">
    <property type="protein sequence ID" value="ACG43643.1"/>
    <property type="molecule type" value="mRNA"/>
</dbReference>